<protein>
    <recommendedName>
        <fullName evidence="2">HTH luxR-type domain-containing protein</fullName>
    </recommendedName>
</protein>
<dbReference type="InterPro" id="IPR000792">
    <property type="entry name" value="Tscrpt_reg_LuxR_C"/>
</dbReference>
<organism evidence="3 4">
    <name type="scientific">Pseudonocardia sulfidoxydans NBRC 16205</name>
    <dbReference type="NCBI Taxonomy" id="1223511"/>
    <lineage>
        <taxon>Bacteria</taxon>
        <taxon>Bacillati</taxon>
        <taxon>Actinomycetota</taxon>
        <taxon>Actinomycetes</taxon>
        <taxon>Pseudonocardiales</taxon>
        <taxon>Pseudonocardiaceae</taxon>
        <taxon>Pseudonocardia</taxon>
    </lineage>
</organism>
<dbReference type="InterPro" id="IPR036388">
    <property type="entry name" value="WH-like_DNA-bd_sf"/>
</dbReference>
<dbReference type="Pfam" id="PF00196">
    <property type="entry name" value="GerE"/>
    <property type="match status" value="1"/>
</dbReference>
<dbReference type="Gene3D" id="1.10.10.10">
    <property type="entry name" value="Winged helix-like DNA-binding domain superfamily/Winged helix DNA-binding domain"/>
    <property type="match status" value="1"/>
</dbReference>
<dbReference type="EMBL" id="BJVJ01000060">
    <property type="protein sequence ID" value="GEL25669.1"/>
    <property type="molecule type" value="Genomic_DNA"/>
</dbReference>
<keyword evidence="4" id="KW-1185">Reference proteome</keyword>
<dbReference type="GO" id="GO:0003677">
    <property type="term" value="F:DNA binding"/>
    <property type="evidence" value="ECO:0007669"/>
    <property type="project" value="UniProtKB-KW"/>
</dbReference>
<dbReference type="SUPFAM" id="SSF46894">
    <property type="entry name" value="C-terminal effector domain of the bipartite response regulators"/>
    <property type="match status" value="1"/>
</dbReference>
<name>A0A511DLH7_9PSEU</name>
<dbReference type="OrthoDB" id="5476461at2"/>
<evidence type="ECO:0000256" key="1">
    <source>
        <dbReference type="ARBA" id="ARBA00023125"/>
    </source>
</evidence>
<dbReference type="Proteomes" id="UP000321685">
    <property type="component" value="Unassembled WGS sequence"/>
</dbReference>
<dbReference type="InterPro" id="IPR039420">
    <property type="entry name" value="WalR-like"/>
</dbReference>
<dbReference type="RefSeq" id="WP_147112294.1">
    <property type="nucleotide sequence ID" value="NZ_BJVJ01000060.1"/>
</dbReference>
<comment type="caution">
    <text evidence="3">The sequence shown here is derived from an EMBL/GenBank/DDBJ whole genome shotgun (WGS) entry which is preliminary data.</text>
</comment>
<sequence>MTVPVSALGGLITDLADGRGLAVVVAAGTNLDPFAAAARATAVLVVDVPPDTRLQAFALGPLLAGLREAGFAAQVPLIRATGVPARLHRHLIRMLRDHLSALDDYAGVLFLVHDQGRLDPISRAWIDSVAAGDAEPSVGWIVRAGPEYDHPPDGDVGALRASVLALDESQRQITRLLAVSQLALTLAEISELSGQAREACEVAAGTLRERGILAVCSDAYVLSDLELQDVVEAEVPSALRRGVQRAVLRRLRGRVDPTMLAEQASVCARPGDPLVIDILVEAMDALAEVDPDAAADYGATAVSLFPEPDERLTGIAWRLLPLLWQTARVDDARGLVRRVFAERGGAEVEAQVLLWLARFDGAPRRAVELTSAALAIPDVSSVIRARLYSVQLRALSTLGRTADVDALLPAALTEAQAAGDDDALSRLQTCDAIRHFYRGEFNLSASLTALADAAWQRSGAPAAEWMPEMIWSPHLAMVLGRPESGLHRIDRLLAELQAGSQPFATRFLHGERALTLLVMGRLPEAQDAALLAATVSQQLWQVPDGADDRLQAIALSVRLKVALHQGDSGVLGELRTILDKTDPEPDSEAAQRVGWWKFLLDDAAGETGKVQRSVDPATLAMVPWLDPADEILIGRALLTHEHHRPARDLLERAIARIECSGTHPLAVTIAAHLRGLAERDAAALDQARRGWQDLGRPLIEAAALSDFGAILLEAGDRGGVHAMEQAHTQLMQRDASRDAWRIRWFLRVHGHVLEPEAPGSLALTPTERRVVDRVGRGGSVRRIAEDLGLSPHTVTTHLRHVYAKLGISSRSELAEWVRTR</sequence>
<evidence type="ECO:0000313" key="3">
    <source>
        <dbReference type="EMBL" id="GEL25669.1"/>
    </source>
</evidence>
<proteinExistence type="predicted"/>
<dbReference type="GO" id="GO:0006355">
    <property type="term" value="P:regulation of DNA-templated transcription"/>
    <property type="evidence" value="ECO:0007669"/>
    <property type="project" value="InterPro"/>
</dbReference>
<gene>
    <name evidence="3" type="ORF">PSU4_46230</name>
</gene>
<dbReference type="InterPro" id="IPR016032">
    <property type="entry name" value="Sig_transdc_resp-reg_C-effctor"/>
</dbReference>
<dbReference type="SMART" id="SM00421">
    <property type="entry name" value="HTH_LUXR"/>
    <property type="match status" value="1"/>
</dbReference>
<dbReference type="PANTHER" id="PTHR43214:SF43">
    <property type="entry name" value="TWO-COMPONENT RESPONSE REGULATOR"/>
    <property type="match status" value="1"/>
</dbReference>
<dbReference type="PANTHER" id="PTHR43214">
    <property type="entry name" value="TWO-COMPONENT RESPONSE REGULATOR"/>
    <property type="match status" value="1"/>
</dbReference>
<accession>A0A511DLH7</accession>
<dbReference type="PRINTS" id="PR00038">
    <property type="entry name" value="HTHLUXR"/>
</dbReference>
<dbReference type="PROSITE" id="PS00622">
    <property type="entry name" value="HTH_LUXR_1"/>
    <property type="match status" value="1"/>
</dbReference>
<dbReference type="AlphaFoldDB" id="A0A511DLH7"/>
<evidence type="ECO:0000259" key="2">
    <source>
        <dbReference type="PROSITE" id="PS50043"/>
    </source>
</evidence>
<dbReference type="CDD" id="cd06170">
    <property type="entry name" value="LuxR_C_like"/>
    <property type="match status" value="1"/>
</dbReference>
<evidence type="ECO:0000313" key="4">
    <source>
        <dbReference type="Proteomes" id="UP000321685"/>
    </source>
</evidence>
<keyword evidence="1" id="KW-0238">DNA-binding</keyword>
<reference evidence="3 4" key="1">
    <citation type="submission" date="2019-07" db="EMBL/GenBank/DDBJ databases">
        <title>Whole genome shotgun sequence of Pseudonocardia sulfidoxydans NBRC 16205.</title>
        <authorList>
            <person name="Hosoyama A."/>
            <person name="Uohara A."/>
            <person name="Ohji S."/>
            <person name="Ichikawa N."/>
        </authorList>
    </citation>
    <scope>NUCLEOTIDE SEQUENCE [LARGE SCALE GENOMIC DNA]</scope>
    <source>
        <strain evidence="3 4">NBRC 16205</strain>
    </source>
</reference>
<feature type="domain" description="HTH luxR-type" evidence="2">
    <location>
        <begin position="756"/>
        <end position="820"/>
    </location>
</feature>
<dbReference type="PROSITE" id="PS50043">
    <property type="entry name" value="HTH_LUXR_2"/>
    <property type="match status" value="1"/>
</dbReference>